<dbReference type="AlphaFoldDB" id="A0AAV7EIP9"/>
<dbReference type="Pfam" id="PF25598">
    <property type="entry name" value="ARM_PUB"/>
    <property type="match status" value="1"/>
</dbReference>
<evidence type="ECO:0000256" key="5">
    <source>
        <dbReference type="ARBA" id="ARBA00022737"/>
    </source>
</evidence>
<dbReference type="InterPro" id="IPR011989">
    <property type="entry name" value="ARM-like"/>
</dbReference>
<dbReference type="InterPro" id="IPR045210">
    <property type="entry name" value="RING-Ubox_PUB"/>
</dbReference>
<dbReference type="GO" id="GO:0010029">
    <property type="term" value="P:regulation of seed germination"/>
    <property type="evidence" value="ECO:0007669"/>
    <property type="project" value="UniProtKB-ARBA"/>
</dbReference>
<accession>A0AAV7EIP9</accession>
<dbReference type="EC" id="2.3.2.27" evidence="3"/>
<dbReference type="CDD" id="cd16664">
    <property type="entry name" value="RING-Ubox_PUB"/>
    <property type="match status" value="1"/>
</dbReference>
<evidence type="ECO:0000256" key="6">
    <source>
        <dbReference type="ARBA" id="ARBA00022786"/>
    </source>
</evidence>
<dbReference type="EMBL" id="JAINDJ010000004">
    <property type="protein sequence ID" value="KAG9448717.1"/>
    <property type="molecule type" value="Genomic_DNA"/>
</dbReference>
<sequence length="681" mass="74211">MSANTDRRILTSPVVRPSEDVSPLTLLNALIALCHAISAYKSGAGFGSHKRTAREAVREIAVLLVFFEDVRDRRRRPSLPASVALCLSELYVILHKVRCLLEDCARDGARLWILVNSDLVVGEFRVLIRSIATALDVLPLDTIDVSTEVRELVRLLRAQAWKVRIEIDPVDDSVRKDVLAVLGRFEDRVVPDSGLVERLLRHLGIRSWNECSKEIRFLEEAIELENSKGGKRDIGFLGSLLGFMNYCRSVIFDGVDGRSTERLDGKCEADVINCLNPDDFRCPISLELMTDPVTVATGQTYDRVSIEKWFRAGNLICPKTGEKLTKTELVPNSALRKLIHQFCYEHGVSVAGSGNRSRESAKTLSASTSPAAVGAARMLAVFLVEKLATGTEQEQNKAVYELRLLTKFSVFNRACLVEAGSILWLLKLLSSSNASTQENAIAGLLNLSKHPKGKTVIVESGGLGPIADVLRNGHRMEARQNAAAVLFYVSSVDEYREMIGELPEAIPSLVFLLKHGSARGKKNAIVAMFGLLLFPGNHPRVLAAGAVPPLLNLLTSDRTDLVDDGLAVLAALAEKPEGTTEILRASAIPVLMGILQSSSSRTGKEHCVSVLLSLCVNGGSEVISVLRKTPSLMVSLYSSLTEGTARTGKKASSLLNILHEWPGPRSLAAPTVPQDRAVHVR</sequence>
<dbReference type="PROSITE" id="PS51698">
    <property type="entry name" value="U_BOX"/>
    <property type="match status" value="1"/>
</dbReference>
<dbReference type="InterPro" id="IPR058678">
    <property type="entry name" value="ARM_PUB"/>
</dbReference>
<comment type="caution">
    <text evidence="9">The sequence shown here is derived from an EMBL/GenBank/DDBJ whole genome shotgun (WGS) entry which is preliminary data.</text>
</comment>
<dbReference type="PANTHER" id="PTHR23315:SF307">
    <property type="entry name" value="U-BOX DOMAIN-CONTAINING PROTEIN 19"/>
    <property type="match status" value="1"/>
</dbReference>
<reference evidence="9 10" key="1">
    <citation type="submission" date="2021-07" db="EMBL/GenBank/DDBJ databases">
        <title>The Aristolochia fimbriata genome: insights into angiosperm evolution, floral development and chemical biosynthesis.</title>
        <authorList>
            <person name="Jiao Y."/>
        </authorList>
    </citation>
    <scope>NUCLEOTIDE SEQUENCE [LARGE SCALE GENOMIC DNA]</scope>
    <source>
        <strain evidence="9">IBCAS-2021</strain>
        <tissue evidence="9">Leaf</tissue>
    </source>
</reference>
<evidence type="ECO:0000256" key="7">
    <source>
        <dbReference type="PROSITE-ProRule" id="PRU00259"/>
    </source>
</evidence>
<dbReference type="InterPro" id="IPR016024">
    <property type="entry name" value="ARM-type_fold"/>
</dbReference>
<dbReference type="Gene3D" id="1.25.10.10">
    <property type="entry name" value="Leucine-rich Repeat Variant"/>
    <property type="match status" value="2"/>
</dbReference>
<organism evidence="9 10">
    <name type="scientific">Aristolochia fimbriata</name>
    <name type="common">White veined hardy Dutchman's pipe vine</name>
    <dbReference type="NCBI Taxonomy" id="158543"/>
    <lineage>
        <taxon>Eukaryota</taxon>
        <taxon>Viridiplantae</taxon>
        <taxon>Streptophyta</taxon>
        <taxon>Embryophyta</taxon>
        <taxon>Tracheophyta</taxon>
        <taxon>Spermatophyta</taxon>
        <taxon>Magnoliopsida</taxon>
        <taxon>Magnoliidae</taxon>
        <taxon>Piperales</taxon>
        <taxon>Aristolochiaceae</taxon>
        <taxon>Aristolochia</taxon>
    </lineage>
</organism>
<evidence type="ECO:0000256" key="3">
    <source>
        <dbReference type="ARBA" id="ARBA00012483"/>
    </source>
</evidence>
<dbReference type="InterPro" id="IPR003613">
    <property type="entry name" value="Ubox_domain"/>
</dbReference>
<dbReference type="Pfam" id="PF25368">
    <property type="entry name" value="PUB10_N"/>
    <property type="match status" value="1"/>
</dbReference>
<dbReference type="GO" id="GO:0061630">
    <property type="term" value="F:ubiquitin protein ligase activity"/>
    <property type="evidence" value="ECO:0007669"/>
    <property type="project" value="UniProtKB-EC"/>
</dbReference>
<gene>
    <name evidence="9" type="ORF">H6P81_008682</name>
</gene>
<evidence type="ECO:0000256" key="4">
    <source>
        <dbReference type="ARBA" id="ARBA00022679"/>
    </source>
</evidence>
<dbReference type="GO" id="GO:0016567">
    <property type="term" value="P:protein ubiquitination"/>
    <property type="evidence" value="ECO:0007669"/>
    <property type="project" value="InterPro"/>
</dbReference>
<evidence type="ECO:0000259" key="8">
    <source>
        <dbReference type="PROSITE" id="PS51698"/>
    </source>
</evidence>
<keyword evidence="6" id="KW-0833">Ubl conjugation pathway</keyword>
<dbReference type="Gene3D" id="3.30.40.10">
    <property type="entry name" value="Zinc/RING finger domain, C3HC4 (zinc finger)"/>
    <property type="match status" value="1"/>
</dbReference>
<comment type="pathway">
    <text evidence="2">Protein modification; protein ubiquitination.</text>
</comment>
<keyword evidence="4" id="KW-0808">Transferase</keyword>
<dbReference type="Pfam" id="PF04564">
    <property type="entry name" value="U-box"/>
    <property type="match status" value="1"/>
</dbReference>
<dbReference type="InterPro" id="IPR057623">
    <property type="entry name" value="PUB12-19-like_N"/>
</dbReference>
<keyword evidence="5" id="KW-0677">Repeat</keyword>
<dbReference type="FunFam" id="1.25.10.10:FF:000485">
    <property type="entry name" value="RING-type E3 ubiquitin transferase"/>
    <property type="match status" value="1"/>
</dbReference>
<keyword evidence="10" id="KW-1185">Reference proteome</keyword>
<dbReference type="FunFam" id="3.30.40.10:FF:000442">
    <property type="entry name" value="RING-type E3 ubiquitin transferase"/>
    <property type="match status" value="1"/>
</dbReference>
<feature type="domain" description="U-box" evidence="8">
    <location>
        <begin position="275"/>
        <end position="349"/>
    </location>
</feature>
<dbReference type="Proteomes" id="UP000825729">
    <property type="component" value="Unassembled WGS sequence"/>
</dbReference>
<proteinExistence type="predicted"/>
<protein>
    <recommendedName>
        <fullName evidence="3">RING-type E3 ubiquitin transferase</fullName>
        <ecNumber evidence="3">2.3.2.27</ecNumber>
    </recommendedName>
</protein>
<evidence type="ECO:0000256" key="1">
    <source>
        <dbReference type="ARBA" id="ARBA00000900"/>
    </source>
</evidence>
<dbReference type="SMART" id="SM00504">
    <property type="entry name" value="Ubox"/>
    <property type="match status" value="1"/>
</dbReference>
<evidence type="ECO:0000313" key="10">
    <source>
        <dbReference type="Proteomes" id="UP000825729"/>
    </source>
</evidence>
<evidence type="ECO:0000256" key="2">
    <source>
        <dbReference type="ARBA" id="ARBA00004906"/>
    </source>
</evidence>
<dbReference type="PANTHER" id="PTHR23315">
    <property type="entry name" value="U BOX DOMAIN-CONTAINING"/>
    <property type="match status" value="1"/>
</dbReference>
<evidence type="ECO:0000313" key="9">
    <source>
        <dbReference type="EMBL" id="KAG9448717.1"/>
    </source>
</evidence>
<dbReference type="PROSITE" id="PS50176">
    <property type="entry name" value="ARM_REPEAT"/>
    <property type="match status" value="2"/>
</dbReference>
<dbReference type="SUPFAM" id="SSF48371">
    <property type="entry name" value="ARM repeat"/>
    <property type="match status" value="1"/>
</dbReference>
<dbReference type="InterPro" id="IPR013083">
    <property type="entry name" value="Znf_RING/FYVE/PHD"/>
</dbReference>
<dbReference type="InterPro" id="IPR000225">
    <property type="entry name" value="Armadillo"/>
</dbReference>
<feature type="repeat" description="ARM" evidence="7">
    <location>
        <begin position="420"/>
        <end position="462"/>
    </location>
</feature>
<feature type="repeat" description="ARM" evidence="7">
    <location>
        <begin position="545"/>
        <end position="587"/>
    </location>
</feature>
<name>A0AAV7EIP9_ARIFI</name>
<dbReference type="SUPFAM" id="SSF57850">
    <property type="entry name" value="RING/U-box"/>
    <property type="match status" value="1"/>
</dbReference>
<comment type="catalytic activity">
    <reaction evidence="1">
        <text>S-ubiquitinyl-[E2 ubiquitin-conjugating enzyme]-L-cysteine + [acceptor protein]-L-lysine = [E2 ubiquitin-conjugating enzyme]-L-cysteine + N(6)-ubiquitinyl-[acceptor protein]-L-lysine.</text>
        <dbReference type="EC" id="2.3.2.27"/>
    </reaction>
</comment>
<dbReference type="SMART" id="SM00185">
    <property type="entry name" value="ARM"/>
    <property type="match status" value="4"/>
</dbReference>